<proteinExistence type="predicted"/>
<gene>
    <name evidence="1" type="ORF">BJ138DRAFT_978921</name>
</gene>
<reference evidence="1" key="1">
    <citation type="journal article" date="2021" name="New Phytol.">
        <title>Evolutionary innovations through gain and loss of genes in the ectomycorrhizal Boletales.</title>
        <authorList>
            <person name="Wu G."/>
            <person name="Miyauchi S."/>
            <person name="Morin E."/>
            <person name="Kuo A."/>
            <person name="Drula E."/>
            <person name="Varga T."/>
            <person name="Kohler A."/>
            <person name="Feng B."/>
            <person name="Cao Y."/>
            <person name="Lipzen A."/>
            <person name="Daum C."/>
            <person name="Hundley H."/>
            <person name="Pangilinan J."/>
            <person name="Johnson J."/>
            <person name="Barry K."/>
            <person name="LaButti K."/>
            <person name="Ng V."/>
            <person name="Ahrendt S."/>
            <person name="Min B."/>
            <person name="Choi I.G."/>
            <person name="Park H."/>
            <person name="Plett J.M."/>
            <person name="Magnuson J."/>
            <person name="Spatafora J.W."/>
            <person name="Nagy L.G."/>
            <person name="Henrissat B."/>
            <person name="Grigoriev I.V."/>
            <person name="Yang Z.L."/>
            <person name="Xu J."/>
            <person name="Martin F.M."/>
        </authorList>
    </citation>
    <scope>NUCLEOTIDE SEQUENCE</scope>
    <source>
        <strain evidence="1">ATCC 28755</strain>
    </source>
</reference>
<feature type="non-terminal residue" evidence="1">
    <location>
        <position position="55"/>
    </location>
</feature>
<evidence type="ECO:0000313" key="2">
    <source>
        <dbReference type="Proteomes" id="UP000790377"/>
    </source>
</evidence>
<dbReference type="EMBL" id="MU269294">
    <property type="protein sequence ID" value="KAH7903027.1"/>
    <property type="molecule type" value="Genomic_DNA"/>
</dbReference>
<keyword evidence="2" id="KW-1185">Reference proteome</keyword>
<evidence type="ECO:0000313" key="1">
    <source>
        <dbReference type="EMBL" id="KAH7903027.1"/>
    </source>
</evidence>
<dbReference type="Proteomes" id="UP000790377">
    <property type="component" value="Unassembled WGS sequence"/>
</dbReference>
<feature type="non-terminal residue" evidence="1">
    <location>
        <position position="1"/>
    </location>
</feature>
<sequence>WSVVGQACVRRALFVRGERFSVLPALTTDGIIACDIFKGSVTKEHFLTFIREQVV</sequence>
<name>A0ACB7ZQC8_9AGAM</name>
<organism evidence="1 2">
    <name type="scientific">Hygrophoropsis aurantiaca</name>
    <dbReference type="NCBI Taxonomy" id="72124"/>
    <lineage>
        <taxon>Eukaryota</taxon>
        <taxon>Fungi</taxon>
        <taxon>Dikarya</taxon>
        <taxon>Basidiomycota</taxon>
        <taxon>Agaricomycotina</taxon>
        <taxon>Agaricomycetes</taxon>
        <taxon>Agaricomycetidae</taxon>
        <taxon>Boletales</taxon>
        <taxon>Coniophorineae</taxon>
        <taxon>Hygrophoropsidaceae</taxon>
        <taxon>Hygrophoropsis</taxon>
    </lineage>
</organism>
<accession>A0ACB7ZQC8</accession>
<comment type="caution">
    <text evidence="1">The sequence shown here is derived from an EMBL/GenBank/DDBJ whole genome shotgun (WGS) entry which is preliminary data.</text>
</comment>
<protein>
    <submittedName>
        <fullName evidence="1">Uncharacterized protein</fullName>
    </submittedName>
</protein>